<protein>
    <submittedName>
        <fullName evidence="2">Uncharacterized protein</fullName>
    </submittedName>
</protein>
<feature type="non-terminal residue" evidence="2">
    <location>
        <position position="1"/>
    </location>
</feature>
<keyword evidence="3" id="KW-1185">Reference proteome</keyword>
<comment type="caution">
    <text evidence="2">The sequence shown here is derived from an EMBL/GenBank/DDBJ whole genome shotgun (WGS) entry which is preliminary data.</text>
</comment>
<proteinExistence type="predicted"/>
<dbReference type="AlphaFoldDB" id="V8NDJ3"/>
<reference evidence="2 3" key="1">
    <citation type="journal article" date="2013" name="Proc. Natl. Acad. Sci. U.S.A.">
        <title>The king cobra genome reveals dynamic gene evolution and adaptation in the snake venom system.</title>
        <authorList>
            <person name="Vonk F.J."/>
            <person name="Casewell N.R."/>
            <person name="Henkel C.V."/>
            <person name="Heimberg A.M."/>
            <person name="Jansen H.J."/>
            <person name="McCleary R.J."/>
            <person name="Kerkkamp H.M."/>
            <person name="Vos R.A."/>
            <person name="Guerreiro I."/>
            <person name="Calvete J.J."/>
            <person name="Wuster W."/>
            <person name="Woods A.E."/>
            <person name="Logan J.M."/>
            <person name="Harrison R.A."/>
            <person name="Castoe T.A."/>
            <person name="de Koning A.P."/>
            <person name="Pollock D.D."/>
            <person name="Yandell M."/>
            <person name="Calderon D."/>
            <person name="Renjifo C."/>
            <person name="Currier R.B."/>
            <person name="Salgado D."/>
            <person name="Pla D."/>
            <person name="Sanz L."/>
            <person name="Hyder A.S."/>
            <person name="Ribeiro J.M."/>
            <person name="Arntzen J.W."/>
            <person name="van den Thillart G.E."/>
            <person name="Boetzer M."/>
            <person name="Pirovano W."/>
            <person name="Dirks R.P."/>
            <person name="Spaink H.P."/>
            <person name="Duboule D."/>
            <person name="McGlinn E."/>
            <person name="Kini R.M."/>
            <person name="Richardson M.K."/>
        </authorList>
    </citation>
    <scope>NUCLEOTIDE SEQUENCE</scope>
    <source>
        <tissue evidence="2">Blood</tissue>
    </source>
</reference>
<evidence type="ECO:0000256" key="1">
    <source>
        <dbReference type="SAM" id="MobiDB-lite"/>
    </source>
</evidence>
<evidence type="ECO:0000313" key="2">
    <source>
        <dbReference type="EMBL" id="ETE60349.1"/>
    </source>
</evidence>
<accession>V8NDJ3</accession>
<name>V8NDJ3_OPHHA</name>
<gene>
    <name evidence="2" type="ORF">L345_13906</name>
</gene>
<sequence>MERKGERWKEVALAESLMGVSGVSLTGGLLRKILPKSYFSSQSLVYLTLSDKYFSWKFQINDTLHKLRFSSKMLIKLGEDQAIVSSSCGALCLHSQSEGSQCLCISPHFLESSAATICTRDNIQQHSAASPEVYTPPSVEGRVNSTNSKGEL</sequence>
<feature type="compositionally biased region" description="Polar residues" evidence="1">
    <location>
        <begin position="143"/>
        <end position="152"/>
    </location>
</feature>
<feature type="region of interest" description="Disordered" evidence="1">
    <location>
        <begin position="127"/>
        <end position="152"/>
    </location>
</feature>
<dbReference type="Proteomes" id="UP000018936">
    <property type="component" value="Unassembled WGS sequence"/>
</dbReference>
<dbReference type="EMBL" id="AZIM01004740">
    <property type="protein sequence ID" value="ETE60349.1"/>
    <property type="molecule type" value="Genomic_DNA"/>
</dbReference>
<organism evidence="2 3">
    <name type="scientific">Ophiophagus hannah</name>
    <name type="common">King cobra</name>
    <name type="synonym">Naja hannah</name>
    <dbReference type="NCBI Taxonomy" id="8665"/>
    <lineage>
        <taxon>Eukaryota</taxon>
        <taxon>Metazoa</taxon>
        <taxon>Chordata</taxon>
        <taxon>Craniata</taxon>
        <taxon>Vertebrata</taxon>
        <taxon>Euteleostomi</taxon>
        <taxon>Lepidosauria</taxon>
        <taxon>Squamata</taxon>
        <taxon>Bifurcata</taxon>
        <taxon>Unidentata</taxon>
        <taxon>Episquamata</taxon>
        <taxon>Toxicofera</taxon>
        <taxon>Serpentes</taxon>
        <taxon>Colubroidea</taxon>
        <taxon>Elapidae</taxon>
        <taxon>Elapinae</taxon>
        <taxon>Ophiophagus</taxon>
    </lineage>
</organism>
<evidence type="ECO:0000313" key="3">
    <source>
        <dbReference type="Proteomes" id="UP000018936"/>
    </source>
</evidence>